<dbReference type="EMBL" id="BMAU01021324">
    <property type="protein sequence ID" value="GFY13794.1"/>
    <property type="molecule type" value="Genomic_DNA"/>
</dbReference>
<gene>
    <name evidence="1" type="primary">X975_14898</name>
    <name evidence="1" type="ORF">TNCV_985661</name>
</gene>
<organism evidence="1 2">
    <name type="scientific">Trichonephila clavipes</name>
    <name type="common">Golden silk orbweaver</name>
    <name type="synonym">Nephila clavipes</name>
    <dbReference type="NCBI Taxonomy" id="2585209"/>
    <lineage>
        <taxon>Eukaryota</taxon>
        <taxon>Metazoa</taxon>
        <taxon>Ecdysozoa</taxon>
        <taxon>Arthropoda</taxon>
        <taxon>Chelicerata</taxon>
        <taxon>Arachnida</taxon>
        <taxon>Araneae</taxon>
        <taxon>Araneomorphae</taxon>
        <taxon>Entelegynae</taxon>
        <taxon>Araneoidea</taxon>
        <taxon>Nephilidae</taxon>
        <taxon>Trichonephila</taxon>
    </lineage>
</organism>
<keyword evidence="2" id="KW-1185">Reference proteome</keyword>
<dbReference type="InterPro" id="IPR036397">
    <property type="entry name" value="RNaseH_sf"/>
</dbReference>
<dbReference type="GO" id="GO:0003676">
    <property type="term" value="F:nucleic acid binding"/>
    <property type="evidence" value="ECO:0007669"/>
    <property type="project" value="InterPro"/>
</dbReference>
<name>A0A8X6VN11_TRICX</name>
<sequence>MSRRKLRSAFTQVSEFDRAIVAYRDCGLSFREIGSRVGRNQTTAMWICDRWMRRSNVVDRIHLNAPLHQSGLSARRPLLGLLLTQNHRRLRRQWCDERRMWVAEWKEVVFTDELRICLQHHDSRIRVRILRGERMLNSCVMHRHTGPAPDIMVWGGIGYHSRTLLVRIDSTLNSQRNISEVLEPLVLPYLQGLATAIFQQDNA</sequence>
<accession>A0A8X6VN11</accession>
<dbReference type="Proteomes" id="UP000887159">
    <property type="component" value="Unassembled WGS sequence"/>
</dbReference>
<evidence type="ECO:0000313" key="2">
    <source>
        <dbReference type="Proteomes" id="UP000887159"/>
    </source>
</evidence>
<proteinExistence type="predicted"/>
<dbReference type="Gene3D" id="3.30.420.10">
    <property type="entry name" value="Ribonuclease H-like superfamily/Ribonuclease H"/>
    <property type="match status" value="1"/>
</dbReference>
<protein>
    <submittedName>
        <fullName evidence="1">Transposable element Tcb1 transposase</fullName>
    </submittedName>
</protein>
<dbReference type="AlphaFoldDB" id="A0A8X6VN11"/>
<reference evidence="1" key="1">
    <citation type="submission" date="2020-08" db="EMBL/GenBank/DDBJ databases">
        <title>Multicomponent nature underlies the extraordinary mechanical properties of spider dragline silk.</title>
        <authorList>
            <person name="Kono N."/>
            <person name="Nakamura H."/>
            <person name="Mori M."/>
            <person name="Yoshida Y."/>
            <person name="Ohtoshi R."/>
            <person name="Malay A.D."/>
            <person name="Moran D.A.P."/>
            <person name="Tomita M."/>
            <person name="Numata K."/>
            <person name="Arakawa K."/>
        </authorList>
    </citation>
    <scope>NUCLEOTIDE SEQUENCE</scope>
</reference>
<evidence type="ECO:0000313" key="1">
    <source>
        <dbReference type="EMBL" id="GFY13794.1"/>
    </source>
</evidence>
<comment type="caution">
    <text evidence="1">The sequence shown here is derived from an EMBL/GenBank/DDBJ whole genome shotgun (WGS) entry which is preliminary data.</text>
</comment>